<keyword evidence="6 11" id="KW-0472">Membrane</keyword>
<dbReference type="InterPro" id="IPR050368">
    <property type="entry name" value="ClC-type_chloride_channel"/>
</dbReference>
<evidence type="ECO:0000256" key="6">
    <source>
        <dbReference type="ARBA" id="ARBA00023136"/>
    </source>
</evidence>
<feature type="domain" description="CBS" evidence="12">
    <location>
        <begin position="508"/>
        <end position="568"/>
    </location>
</feature>
<feature type="transmembrane region" description="Helical" evidence="11">
    <location>
        <begin position="20"/>
        <end position="43"/>
    </location>
</feature>
<keyword evidence="9" id="KW-0407">Ion channel</keyword>
<dbReference type="EMBL" id="FCNV02000003">
    <property type="protein sequence ID" value="SAL28616.1"/>
    <property type="molecule type" value="Genomic_DNA"/>
</dbReference>
<feature type="domain" description="CBS" evidence="12">
    <location>
        <begin position="445"/>
        <end position="505"/>
    </location>
</feature>
<dbReference type="InterPro" id="IPR001807">
    <property type="entry name" value="ClC"/>
</dbReference>
<evidence type="ECO:0000256" key="5">
    <source>
        <dbReference type="ARBA" id="ARBA00023065"/>
    </source>
</evidence>
<evidence type="ECO:0000256" key="4">
    <source>
        <dbReference type="ARBA" id="ARBA00022989"/>
    </source>
</evidence>
<dbReference type="Gene3D" id="1.10.3080.10">
    <property type="entry name" value="Clc chloride channel"/>
    <property type="match status" value="1"/>
</dbReference>
<comment type="caution">
    <text evidence="13">The sequence shown here is derived from an EMBL/GenBank/DDBJ whole genome shotgun (WGS) entry which is preliminary data.</text>
</comment>
<dbReference type="InterPro" id="IPR000644">
    <property type="entry name" value="CBS_dom"/>
</dbReference>
<keyword evidence="3 11" id="KW-0812">Transmembrane</keyword>
<feature type="transmembrane region" description="Helical" evidence="11">
    <location>
        <begin position="333"/>
        <end position="352"/>
    </location>
</feature>
<reference evidence="13 14" key="1">
    <citation type="submission" date="2016-01" db="EMBL/GenBank/DDBJ databases">
        <authorList>
            <person name="Peeters C."/>
        </authorList>
    </citation>
    <scope>NUCLEOTIDE SEQUENCE [LARGE SCALE GENOMIC DNA]</scope>
    <source>
        <strain evidence="13">LMG 29315</strain>
    </source>
</reference>
<dbReference type="RefSeq" id="WP_244285592.1">
    <property type="nucleotide sequence ID" value="NZ_FCNV02000003.1"/>
</dbReference>
<dbReference type="Gene3D" id="3.10.580.10">
    <property type="entry name" value="CBS-domain"/>
    <property type="match status" value="1"/>
</dbReference>
<keyword evidence="4 11" id="KW-1133">Transmembrane helix</keyword>
<proteinExistence type="predicted"/>
<dbReference type="PANTHER" id="PTHR43427:SF6">
    <property type="entry name" value="CHLORIDE CHANNEL PROTEIN CLC-E"/>
    <property type="match status" value="1"/>
</dbReference>
<evidence type="ECO:0000256" key="8">
    <source>
        <dbReference type="ARBA" id="ARBA00023214"/>
    </source>
</evidence>
<keyword evidence="5" id="KW-0406">Ion transport</keyword>
<feature type="transmembrane region" description="Helical" evidence="11">
    <location>
        <begin position="63"/>
        <end position="82"/>
    </location>
</feature>
<keyword evidence="14" id="KW-1185">Reference proteome</keyword>
<evidence type="ECO:0000256" key="7">
    <source>
        <dbReference type="ARBA" id="ARBA00023173"/>
    </source>
</evidence>
<dbReference type="AlphaFoldDB" id="A0A658QWC6"/>
<evidence type="ECO:0000256" key="11">
    <source>
        <dbReference type="SAM" id="Phobius"/>
    </source>
</evidence>
<feature type="transmembrane region" description="Helical" evidence="11">
    <location>
        <begin position="161"/>
        <end position="185"/>
    </location>
</feature>
<dbReference type="SMART" id="SM00116">
    <property type="entry name" value="CBS"/>
    <property type="match status" value="2"/>
</dbReference>
<keyword evidence="7" id="KW-0869">Chloride channel</keyword>
<gene>
    <name evidence="13" type="ORF">AWB72_02330</name>
</gene>
<feature type="transmembrane region" description="Helical" evidence="11">
    <location>
        <begin position="233"/>
        <end position="255"/>
    </location>
</feature>
<dbReference type="GO" id="GO:0005254">
    <property type="term" value="F:chloride channel activity"/>
    <property type="evidence" value="ECO:0007669"/>
    <property type="project" value="UniProtKB-KW"/>
</dbReference>
<accession>A0A658QWC6</accession>
<evidence type="ECO:0000256" key="1">
    <source>
        <dbReference type="ARBA" id="ARBA00004141"/>
    </source>
</evidence>
<dbReference type="Pfam" id="PF00654">
    <property type="entry name" value="Voltage_CLC"/>
    <property type="match status" value="1"/>
</dbReference>
<dbReference type="Proteomes" id="UP000198263">
    <property type="component" value="Unassembled WGS sequence"/>
</dbReference>
<feature type="transmembrane region" description="Helical" evidence="11">
    <location>
        <begin position="305"/>
        <end position="327"/>
    </location>
</feature>
<evidence type="ECO:0000313" key="14">
    <source>
        <dbReference type="Proteomes" id="UP000198263"/>
    </source>
</evidence>
<organism evidence="13 14">
    <name type="scientific">Caballeronia concitans</name>
    <dbReference type="NCBI Taxonomy" id="1777133"/>
    <lineage>
        <taxon>Bacteria</taxon>
        <taxon>Pseudomonadati</taxon>
        <taxon>Pseudomonadota</taxon>
        <taxon>Betaproteobacteria</taxon>
        <taxon>Burkholderiales</taxon>
        <taxon>Burkholderiaceae</taxon>
        <taxon>Caballeronia</taxon>
    </lineage>
</organism>
<feature type="transmembrane region" description="Helical" evidence="11">
    <location>
        <begin position="392"/>
        <end position="411"/>
    </location>
</feature>
<evidence type="ECO:0000256" key="10">
    <source>
        <dbReference type="PROSITE-ProRule" id="PRU00703"/>
    </source>
</evidence>
<keyword evidence="8" id="KW-0868">Chloride</keyword>
<feature type="transmembrane region" description="Helical" evidence="11">
    <location>
        <begin position="197"/>
        <end position="221"/>
    </location>
</feature>
<dbReference type="PROSITE" id="PS51371">
    <property type="entry name" value="CBS"/>
    <property type="match status" value="2"/>
</dbReference>
<keyword evidence="10" id="KW-0129">CBS domain</keyword>
<dbReference type="SUPFAM" id="SSF54631">
    <property type="entry name" value="CBS-domain pair"/>
    <property type="match status" value="1"/>
</dbReference>
<protein>
    <submittedName>
        <fullName evidence="13">Cl-channel, voltage-gated family protein</fullName>
    </submittedName>
</protein>
<dbReference type="InterPro" id="IPR046342">
    <property type="entry name" value="CBS_dom_sf"/>
</dbReference>
<name>A0A658QWC6_9BURK</name>
<dbReference type="SUPFAM" id="SSF81340">
    <property type="entry name" value="Clc chloride channel"/>
    <property type="match status" value="1"/>
</dbReference>
<evidence type="ECO:0000256" key="2">
    <source>
        <dbReference type="ARBA" id="ARBA00022448"/>
    </source>
</evidence>
<dbReference type="InterPro" id="IPR014743">
    <property type="entry name" value="Cl-channel_core"/>
</dbReference>
<dbReference type="PANTHER" id="PTHR43427">
    <property type="entry name" value="CHLORIDE CHANNEL PROTEIN CLC-E"/>
    <property type="match status" value="1"/>
</dbReference>
<evidence type="ECO:0000259" key="12">
    <source>
        <dbReference type="PROSITE" id="PS51371"/>
    </source>
</evidence>
<comment type="subcellular location">
    <subcellularLocation>
        <location evidence="1">Membrane</location>
        <topology evidence="1">Multi-pass membrane protein</topology>
    </subcellularLocation>
</comment>
<evidence type="ECO:0000313" key="13">
    <source>
        <dbReference type="EMBL" id="SAL28616.1"/>
    </source>
</evidence>
<evidence type="ECO:0000256" key="9">
    <source>
        <dbReference type="ARBA" id="ARBA00023303"/>
    </source>
</evidence>
<dbReference type="Pfam" id="PF00571">
    <property type="entry name" value="CBS"/>
    <property type="match status" value="2"/>
</dbReference>
<keyword evidence="2" id="KW-0813">Transport</keyword>
<dbReference type="GO" id="GO:0034707">
    <property type="term" value="C:chloride channel complex"/>
    <property type="evidence" value="ECO:0007669"/>
    <property type="project" value="UniProtKB-KW"/>
</dbReference>
<evidence type="ECO:0000256" key="3">
    <source>
        <dbReference type="ARBA" id="ARBA00022692"/>
    </source>
</evidence>
<feature type="transmembrane region" description="Helical" evidence="11">
    <location>
        <begin position="359"/>
        <end position="386"/>
    </location>
</feature>
<dbReference type="CDD" id="cd00400">
    <property type="entry name" value="Voltage_gated_ClC"/>
    <property type="match status" value="1"/>
</dbReference>
<sequence length="586" mass="61555">MNHHKRDFAVNDRLLRICGLAAVIGGISTLAAVVLLALIHLFTNLFFFRTFSIEDRSPALNTLGAWVIVIPVIGGLIVGLMARFGSEKIRGHGIPEAIEAILFGKSRMSPKVAVLKPLSSGIVIGSGGPFGAEGPIIMTGGALGSLIAQCIDVTAAERKTLLVAGAAAGMTAVFGTPVAAVLLAVELLLFEWRPRSFLPVALACAVAGFARALVFGTGALFPMQTQPPEMISLLSCLVAGLLSGALASGLSAALYKLEDAFGKLPLHWMWWPAIGGLVVGIGGFIEPRALGVGYDVIGDLLHQHIAIKIALAILAVKAVIWVVALASGTSGGVLAPLLMLGAGLGTALGAVLPGHDAALWPLVCMAATLGATLGAPLTAIVFAFGLTHDSNALLPLLAATLVAHGFSAVVMRRSIMTEKIARRGYHIYREYGVDPLERHHVDEVMTRDVRTIDAATPLSDVLAQHFGPQQAHRAYPVVRDGALVGMLDRAALVAASGAATAGDAFARQTDAPPVVALPGEPCRLAATRLAVHELERLPVVSDMASMKLVGIVSRSDLVKPARAHFDDEHQRERFRTFRRAQVLKKP</sequence>
<feature type="transmembrane region" description="Helical" evidence="11">
    <location>
        <begin position="267"/>
        <end position="285"/>
    </location>
</feature>
<dbReference type="PRINTS" id="PR00762">
    <property type="entry name" value="CLCHANNEL"/>
</dbReference>